<dbReference type="GO" id="GO:0042162">
    <property type="term" value="F:telomeric DNA binding"/>
    <property type="evidence" value="ECO:0000318"/>
    <property type="project" value="GO_Central"/>
</dbReference>
<keyword evidence="2" id="KW-0238">DNA-binding</keyword>
<dbReference type="Proteomes" id="UP000008810">
    <property type="component" value="Chromosome 5"/>
</dbReference>
<reference evidence="4 5" key="1">
    <citation type="journal article" date="2010" name="Nature">
        <title>Genome sequencing and analysis of the model grass Brachypodium distachyon.</title>
        <authorList>
            <consortium name="International Brachypodium Initiative"/>
        </authorList>
    </citation>
    <scope>NUCLEOTIDE SEQUENCE [LARGE SCALE GENOMIC DNA]</scope>
    <source>
        <strain evidence="4 5">Bd21</strain>
    </source>
</reference>
<dbReference type="GO" id="GO:0000781">
    <property type="term" value="C:chromosome, telomeric region"/>
    <property type="evidence" value="ECO:0000318"/>
    <property type="project" value="GO_Central"/>
</dbReference>
<name>A0A2K2CG45_BRADI</name>
<evidence type="ECO:0008006" key="7">
    <source>
        <dbReference type="Google" id="ProtNLM"/>
    </source>
</evidence>
<dbReference type="EMBL" id="CM000884">
    <property type="protein sequence ID" value="PNT60997.1"/>
    <property type="molecule type" value="Genomic_DNA"/>
</dbReference>
<dbReference type="Gene3D" id="2.40.50.140">
    <property type="entry name" value="Nucleic acid-binding proteins"/>
    <property type="match status" value="1"/>
</dbReference>
<dbReference type="Gramene" id="PNT60997">
    <property type="protein sequence ID" value="PNT60997"/>
    <property type="gene ID" value="BRADI_5g08884v3"/>
</dbReference>
<gene>
    <name evidence="4" type="ORF">BRADI_5g08884v3</name>
</gene>
<dbReference type="ExpressionAtlas" id="A0A2K2CG45">
    <property type="expression patterns" value="baseline"/>
</dbReference>
<sequence>MMWNLITDPAKATFLLNDCTGAVKCTYWMTGLQMDYDISTIGEGDYVEIFGWPEVNDSVRHLTVFSCRNVTNYNLITQHFLYCIYTHLDLRRPPPAPTPQLIKEVYNIIRDYTDQGDPGLSFRFIRNRVVGHAESVVRVLQVIGEDRYILAFRT</sequence>
<dbReference type="GO" id="GO:0000724">
    <property type="term" value="P:double-strand break repair via homologous recombination"/>
    <property type="evidence" value="ECO:0000318"/>
    <property type="project" value="GO_Central"/>
</dbReference>
<dbReference type="EnsemblPlants" id="PNT60997">
    <property type="protein sequence ID" value="PNT60997"/>
    <property type="gene ID" value="BRADI_5g08884v3"/>
</dbReference>
<dbReference type="SUPFAM" id="SSF50249">
    <property type="entry name" value="Nucleic acid-binding proteins"/>
    <property type="match status" value="1"/>
</dbReference>
<dbReference type="InterPro" id="IPR040260">
    <property type="entry name" value="RFA2-like"/>
</dbReference>
<organism evidence="4">
    <name type="scientific">Brachypodium distachyon</name>
    <name type="common">Purple false brome</name>
    <name type="synonym">Trachynia distachya</name>
    <dbReference type="NCBI Taxonomy" id="15368"/>
    <lineage>
        <taxon>Eukaryota</taxon>
        <taxon>Viridiplantae</taxon>
        <taxon>Streptophyta</taxon>
        <taxon>Embryophyta</taxon>
        <taxon>Tracheophyta</taxon>
        <taxon>Spermatophyta</taxon>
        <taxon>Magnoliopsida</taxon>
        <taxon>Liliopsida</taxon>
        <taxon>Poales</taxon>
        <taxon>Poaceae</taxon>
        <taxon>BOP clade</taxon>
        <taxon>Pooideae</taxon>
        <taxon>Stipodae</taxon>
        <taxon>Brachypodieae</taxon>
        <taxon>Brachypodium</taxon>
    </lineage>
</organism>
<evidence type="ECO:0000256" key="3">
    <source>
        <dbReference type="ARBA" id="ARBA00023242"/>
    </source>
</evidence>
<comment type="subcellular location">
    <subcellularLocation>
        <location evidence="1">Nucleus</location>
    </subcellularLocation>
</comment>
<reference evidence="4" key="2">
    <citation type="submission" date="2017-06" db="EMBL/GenBank/DDBJ databases">
        <title>WGS assembly of Brachypodium distachyon.</title>
        <authorList>
            <consortium name="The International Brachypodium Initiative"/>
            <person name="Lucas S."/>
            <person name="Harmon-Smith M."/>
            <person name="Lail K."/>
            <person name="Tice H."/>
            <person name="Grimwood J."/>
            <person name="Bruce D."/>
            <person name="Barry K."/>
            <person name="Shu S."/>
            <person name="Lindquist E."/>
            <person name="Wang M."/>
            <person name="Pitluck S."/>
            <person name="Vogel J.P."/>
            <person name="Garvin D.F."/>
            <person name="Mockler T.C."/>
            <person name="Schmutz J."/>
            <person name="Rokhsar D."/>
            <person name="Bevan M.W."/>
        </authorList>
    </citation>
    <scope>NUCLEOTIDE SEQUENCE</scope>
    <source>
        <strain evidence="4">Bd21</strain>
    </source>
</reference>
<dbReference type="AlphaFoldDB" id="A0A2K2CG45"/>
<evidence type="ECO:0000313" key="6">
    <source>
        <dbReference type="Proteomes" id="UP000008810"/>
    </source>
</evidence>
<accession>A0A2K2CG45</accession>
<protein>
    <recommendedName>
        <fullName evidence="7">OB domain-containing protein</fullName>
    </recommendedName>
</protein>
<keyword evidence="3" id="KW-0539">Nucleus</keyword>
<evidence type="ECO:0000256" key="2">
    <source>
        <dbReference type="ARBA" id="ARBA00023125"/>
    </source>
</evidence>
<keyword evidence="6" id="KW-1185">Reference proteome</keyword>
<dbReference type="InterPro" id="IPR012340">
    <property type="entry name" value="NA-bd_OB-fold"/>
</dbReference>
<dbReference type="STRING" id="15368.A0A2K2CG45"/>
<evidence type="ECO:0000313" key="5">
    <source>
        <dbReference type="EnsemblPlants" id="PNT60997"/>
    </source>
</evidence>
<dbReference type="GO" id="GO:0005662">
    <property type="term" value="C:DNA replication factor A complex"/>
    <property type="evidence" value="ECO:0000318"/>
    <property type="project" value="GO_Central"/>
</dbReference>
<proteinExistence type="predicted"/>
<dbReference type="InParanoid" id="A0A2K2CG45"/>
<evidence type="ECO:0000313" key="4">
    <source>
        <dbReference type="EMBL" id="PNT60997.1"/>
    </source>
</evidence>
<evidence type="ECO:0000256" key="1">
    <source>
        <dbReference type="ARBA" id="ARBA00004123"/>
    </source>
</evidence>
<dbReference type="GO" id="GO:0006260">
    <property type="term" value="P:DNA replication"/>
    <property type="evidence" value="ECO:0000318"/>
    <property type="project" value="GO_Central"/>
</dbReference>
<dbReference type="GO" id="GO:0006289">
    <property type="term" value="P:nucleotide-excision repair"/>
    <property type="evidence" value="ECO:0000318"/>
    <property type="project" value="GO_Central"/>
</dbReference>
<dbReference type="PANTHER" id="PTHR13989:SF49">
    <property type="entry name" value="REPLICATION PROTEIN A 32 KDA SUBUNIT B"/>
    <property type="match status" value="1"/>
</dbReference>
<dbReference type="OrthoDB" id="25571at2759"/>
<reference evidence="5" key="3">
    <citation type="submission" date="2018-08" db="UniProtKB">
        <authorList>
            <consortium name="EnsemblPlants"/>
        </authorList>
    </citation>
    <scope>IDENTIFICATION</scope>
    <source>
        <strain evidence="5">cv. Bd21</strain>
    </source>
</reference>
<dbReference type="GO" id="GO:0003697">
    <property type="term" value="F:single-stranded DNA binding"/>
    <property type="evidence" value="ECO:0000318"/>
    <property type="project" value="GO_Central"/>
</dbReference>
<dbReference type="GO" id="GO:0035861">
    <property type="term" value="C:site of double-strand break"/>
    <property type="evidence" value="ECO:0000318"/>
    <property type="project" value="GO_Central"/>
</dbReference>
<dbReference type="PANTHER" id="PTHR13989">
    <property type="entry name" value="REPLICATION PROTEIN A-RELATED"/>
    <property type="match status" value="1"/>
</dbReference>